<dbReference type="STRING" id="6265.A0A0B2VMR0"/>
<feature type="compositionally biased region" description="Basic and acidic residues" evidence="25">
    <location>
        <begin position="435"/>
        <end position="517"/>
    </location>
</feature>
<feature type="compositionally biased region" description="Basic and acidic residues" evidence="25">
    <location>
        <begin position="565"/>
        <end position="588"/>
    </location>
</feature>
<evidence type="ECO:0000256" key="6">
    <source>
        <dbReference type="ARBA" id="ARBA00022527"/>
    </source>
</evidence>
<evidence type="ECO:0000256" key="13">
    <source>
        <dbReference type="ARBA" id="ARBA00022838"/>
    </source>
</evidence>
<feature type="compositionally biased region" description="Basic and acidic residues" evidence="25">
    <location>
        <begin position="61"/>
        <end position="96"/>
    </location>
</feature>
<proteinExistence type="inferred from homology"/>
<feature type="compositionally biased region" description="Basic residues" evidence="25">
    <location>
        <begin position="43"/>
        <end position="52"/>
    </location>
</feature>
<dbReference type="SMART" id="SM00220">
    <property type="entry name" value="S_TKc"/>
    <property type="match status" value="1"/>
</dbReference>
<feature type="compositionally biased region" description="Basic and acidic residues" evidence="25">
    <location>
        <begin position="640"/>
        <end position="654"/>
    </location>
</feature>
<evidence type="ECO:0000256" key="14">
    <source>
        <dbReference type="ARBA" id="ARBA00022840"/>
    </source>
</evidence>
<organism evidence="27 28">
    <name type="scientific">Toxocara canis</name>
    <name type="common">Canine roundworm</name>
    <dbReference type="NCBI Taxonomy" id="6265"/>
    <lineage>
        <taxon>Eukaryota</taxon>
        <taxon>Metazoa</taxon>
        <taxon>Ecdysozoa</taxon>
        <taxon>Nematoda</taxon>
        <taxon>Chromadorea</taxon>
        <taxon>Rhabditida</taxon>
        <taxon>Spirurina</taxon>
        <taxon>Ascaridomorpha</taxon>
        <taxon>Ascaridoidea</taxon>
        <taxon>Toxocaridae</taxon>
        <taxon>Toxocara</taxon>
    </lineage>
</organism>
<dbReference type="Gene3D" id="1.10.510.10">
    <property type="entry name" value="Transferase(Phosphotransferase) domain 1"/>
    <property type="match status" value="1"/>
</dbReference>
<keyword evidence="5" id="KW-1017">Isopeptide bond</keyword>
<evidence type="ECO:0000256" key="24">
    <source>
        <dbReference type="ARBA" id="ARBA00048977"/>
    </source>
</evidence>
<keyword evidence="17" id="KW-0508">mRNA splicing</keyword>
<feature type="compositionally biased region" description="Basic and acidic residues" evidence="25">
    <location>
        <begin position="292"/>
        <end position="322"/>
    </location>
</feature>
<reference evidence="27 28" key="1">
    <citation type="submission" date="2014-11" db="EMBL/GenBank/DDBJ databases">
        <title>Genetic blueprint of the zoonotic pathogen Toxocara canis.</title>
        <authorList>
            <person name="Zhu X.-Q."/>
            <person name="Korhonen P.K."/>
            <person name="Cai H."/>
            <person name="Young N.D."/>
            <person name="Nejsum P."/>
            <person name="von Samson-Himmelstjerna G."/>
            <person name="Boag P.R."/>
            <person name="Tan P."/>
            <person name="Li Q."/>
            <person name="Min J."/>
            <person name="Yang Y."/>
            <person name="Wang X."/>
            <person name="Fang X."/>
            <person name="Hall R.S."/>
            <person name="Hofmann A."/>
            <person name="Sternberg P.W."/>
            <person name="Jex A.R."/>
            <person name="Gasser R.B."/>
        </authorList>
    </citation>
    <scope>NUCLEOTIDE SEQUENCE [LARGE SCALE GENOMIC DNA]</scope>
    <source>
        <strain evidence="27">PN_DK_2014</strain>
    </source>
</reference>
<dbReference type="OMA" id="MNRGDNA"/>
<keyword evidence="7" id="KW-0597">Phosphoprotein</keyword>
<keyword evidence="13" id="KW-0995">Kinetochore</keyword>
<feature type="compositionally biased region" description="Basic and acidic residues" evidence="25">
    <location>
        <begin position="686"/>
        <end position="722"/>
    </location>
</feature>
<dbReference type="GO" id="GO:0005681">
    <property type="term" value="C:spliceosomal complex"/>
    <property type="evidence" value="ECO:0007669"/>
    <property type="project" value="UniProtKB-KW"/>
</dbReference>
<evidence type="ECO:0000256" key="8">
    <source>
        <dbReference type="ARBA" id="ARBA00022664"/>
    </source>
</evidence>
<evidence type="ECO:0000256" key="16">
    <source>
        <dbReference type="ARBA" id="ARBA00022990"/>
    </source>
</evidence>
<evidence type="ECO:0000256" key="11">
    <source>
        <dbReference type="ARBA" id="ARBA00022741"/>
    </source>
</evidence>
<dbReference type="FunFam" id="3.30.200.20:FF:000123">
    <property type="entry name" value="serine/threonine-protein kinase PRP4 homolog"/>
    <property type="match status" value="1"/>
</dbReference>
<dbReference type="InterPro" id="IPR011009">
    <property type="entry name" value="Kinase-like_dom_sf"/>
</dbReference>
<feature type="compositionally biased region" description="Basic and acidic residues" evidence="25">
    <location>
        <begin position="353"/>
        <end position="391"/>
    </location>
</feature>
<keyword evidence="11" id="KW-0547">Nucleotide-binding</keyword>
<dbReference type="GO" id="GO:0005524">
    <property type="term" value="F:ATP binding"/>
    <property type="evidence" value="ECO:0007669"/>
    <property type="project" value="UniProtKB-KW"/>
</dbReference>
<comment type="similarity">
    <text evidence="19">Belongs to the protein kinase superfamily. CMGC Ser/Thr protein kinase family.</text>
</comment>
<evidence type="ECO:0000256" key="3">
    <source>
        <dbReference type="ARBA" id="ARBA00012513"/>
    </source>
</evidence>
<evidence type="ECO:0000256" key="25">
    <source>
        <dbReference type="SAM" id="MobiDB-lite"/>
    </source>
</evidence>
<dbReference type="FunFam" id="1.10.510.10:FF:000078">
    <property type="entry name" value="Serine/threonine-protein kinase PRP4 homolog"/>
    <property type="match status" value="1"/>
</dbReference>
<gene>
    <name evidence="27" type="primary">Prpf4b</name>
    <name evidence="27" type="ORF">Tcan_04110</name>
</gene>
<feature type="compositionally biased region" description="Basic and acidic residues" evidence="25">
    <location>
        <begin position="329"/>
        <end position="342"/>
    </location>
</feature>
<keyword evidence="15" id="KW-0832">Ubl conjugation</keyword>
<feature type="compositionally biased region" description="Polar residues" evidence="25">
    <location>
        <begin position="589"/>
        <end position="603"/>
    </location>
</feature>
<feature type="domain" description="Protein kinase" evidence="26">
    <location>
        <begin position="783"/>
        <end position="1099"/>
    </location>
</feature>
<evidence type="ECO:0000313" key="28">
    <source>
        <dbReference type="Proteomes" id="UP000031036"/>
    </source>
</evidence>
<evidence type="ECO:0000256" key="15">
    <source>
        <dbReference type="ARBA" id="ARBA00022843"/>
    </source>
</evidence>
<keyword evidence="4" id="KW-0158">Chromosome</keyword>
<keyword evidence="12 27" id="KW-0418">Kinase</keyword>
<name>A0A0B2VMR0_TOXCA</name>
<keyword evidence="8" id="KW-0507">mRNA processing</keyword>
<dbReference type="GO" id="GO:0045292">
    <property type="term" value="P:mRNA cis splicing, via spliceosome"/>
    <property type="evidence" value="ECO:0007669"/>
    <property type="project" value="InterPro"/>
</dbReference>
<comment type="catalytic activity">
    <reaction evidence="23">
        <text>L-threonyl-[protein] + ATP = O-phospho-L-threonyl-[protein] + ADP + H(+)</text>
        <dbReference type="Rhea" id="RHEA:46608"/>
        <dbReference type="Rhea" id="RHEA-COMP:11060"/>
        <dbReference type="Rhea" id="RHEA-COMP:11605"/>
        <dbReference type="ChEBI" id="CHEBI:15378"/>
        <dbReference type="ChEBI" id="CHEBI:30013"/>
        <dbReference type="ChEBI" id="CHEBI:30616"/>
        <dbReference type="ChEBI" id="CHEBI:61977"/>
        <dbReference type="ChEBI" id="CHEBI:456216"/>
        <dbReference type="EC" id="2.7.11.1"/>
    </reaction>
    <physiologicalReaction direction="left-to-right" evidence="23">
        <dbReference type="Rhea" id="RHEA:46609"/>
    </physiologicalReaction>
</comment>
<dbReference type="EC" id="2.7.11.1" evidence="3"/>
<dbReference type="InterPro" id="IPR044092">
    <property type="entry name" value="STKc_PRP4"/>
</dbReference>
<comment type="caution">
    <text evidence="27">The sequence shown here is derived from an EMBL/GenBank/DDBJ whole genome shotgun (WGS) entry which is preliminary data.</text>
</comment>
<dbReference type="Proteomes" id="UP000031036">
    <property type="component" value="Unassembled WGS sequence"/>
</dbReference>
<protein>
    <recommendedName>
        <fullName evidence="20">Serine/threonine-protein kinase PRP4 homolog</fullName>
        <ecNumber evidence="3">2.7.11.1</ecNumber>
    </recommendedName>
    <alternativeName>
        <fullName evidence="21">PRP4 pre-mRNA-processing factor 4 homolog</fullName>
    </alternativeName>
</protein>
<comment type="subunit">
    <text evidence="22">Interacts with CLK1 C-terminus. Associates with the U5 snRNP and NCOR1 deacetylase complexes. Identified in the spliceosome C complex.</text>
</comment>
<dbReference type="PROSITE" id="PS00108">
    <property type="entry name" value="PROTEIN_KINASE_ST"/>
    <property type="match status" value="1"/>
</dbReference>
<dbReference type="AlphaFoldDB" id="A0A0B2VMR0"/>
<dbReference type="InterPro" id="IPR050494">
    <property type="entry name" value="Ser_Thr_dual-spec_kinase"/>
</dbReference>
<evidence type="ECO:0000256" key="23">
    <source>
        <dbReference type="ARBA" id="ARBA00048659"/>
    </source>
</evidence>
<evidence type="ECO:0000256" key="22">
    <source>
        <dbReference type="ARBA" id="ARBA00046964"/>
    </source>
</evidence>
<comment type="subcellular location">
    <subcellularLocation>
        <location evidence="2">Chromosome</location>
        <location evidence="2">Centromere</location>
        <location evidence="2">Kinetochore</location>
    </subcellularLocation>
    <subcellularLocation>
        <location evidence="1">Nucleus</location>
    </subcellularLocation>
</comment>
<evidence type="ECO:0000256" key="9">
    <source>
        <dbReference type="ARBA" id="ARBA00022679"/>
    </source>
</evidence>
<dbReference type="SUPFAM" id="SSF56112">
    <property type="entry name" value="Protein kinase-like (PK-like)"/>
    <property type="match status" value="1"/>
</dbReference>
<dbReference type="OrthoDB" id="3967at2759"/>
<evidence type="ECO:0000313" key="27">
    <source>
        <dbReference type="EMBL" id="KHN82315.1"/>
    </source>
</evidence>
<dbReference type="EMBL" id="JPKZ01001383">
    <property type="protein sequence ID" value="KHN82315.1"/>
    <property type="molecule type" value="Genomic_DNA"/>
</dbReference>
<keyword evidence="6" id="KW-0723">Serine/threonine-protein kinase</keyword>
<accession>A0A0B2VMR0</accession>
<evidence type="ECO:0000256" key="4">
    <source>
        <dbReference type="ARBA" id="ARBA00022454"/>
    </source>
</evidence>
<evidence type="ECO:0000256" key="21">
    <source>
        <dbReference type="ARBA" id="ARBA00031858"/>
    </source>
</evidence>
<dbReference type="GO" id="GO:0000776">
    <property type="term" value="C:kinetochore"/>
    <property type="evidence" value="ECO:0007669"/>
    <property type="project" value="UniProtKB-KW"/>
</dbReference>
<dbReference type="Gene3D" id="3.30.200.20">
    <property type="entry name" value="Phosphorylase Kinase, domain 1"/>
    <property type="match status" value="1"/>
</dbReference>
<feature type="region of interest" description="Disordered" evidence="25">
    <location>
        <begin position="19"/>
        <end position="722"/>
    </location>
</feature>
<dbReference type="PANTHER" id="PTHR24058">
    <property type="entry name" value="DUAL SPECIFICITY PROTEIN KINASE"/>
    <property type="match status" value="1"/>
</dbReference>
<keyword evidence="10" id="KW-0747">Spliceosome</keyword>
<evidence type="ECO:0000256" key="17">
    <source>
        <dbReference type="ARBA" id="ARBA00023187"/>
    </source>
</evidence>
<feature type="compositionally biased region" description="Basic and acidic residues" evidence="25">
    <location>
        <begin position="206"/>
        <end position="218"/>
    </location>
</feature>
<feature type="compositionally biased region" description="Basic and acidic residues" evidence="25">
    <location>
        <begin position="536"/>
        <end position="553"/>
    </location>
</feature>
<keyword evidence="16" id="KW-0007">Acetylation</keyword>
<dbReference type="InterPro" id="IPR000719">
    <property type="entry name" value="Prot_kinase_dom"/>
</dbReference>
<evidence type="ECO:0000256" key="19">
    <source>
        <dbReference type="ARBA" id="ARBA00023596"/>
    </source>
</evidence>
<keyword evidence="18" id="KW-0539">Nucleus</keyword>
<evidence type="ECO:0000259" key="26">
    <source>
        <dbReference type="PROSITE" id="PS50011"/>
    </source>
</evidence>
<dbReference type="PROSITE" id="PS50011">
    <property type="entry name" value="PROTEIN_KINASE_DOM"/>
    <property type="match status" value="1"/>
</dbReference>
<feature type="compositionally biased region" description="Basic and acidic residues" evidence="25">
    <location>
        <begin position="122"/>
        <end position="196"/>
    </location>
</feature>
<evidence type="ECO:0000256" key="1">
    <source>
        <dbReference type="ARBA" id="ARBA00004123"/>
    </source>
</evidence>
<dbReference type="PANTHER" id="PTHR24058:SF103">
    <property type="entry name" value="SERINE_THREONINE-PROTEIN KINASE PRP4 HOMOLOG"/>
    <property type="match status" value="1"/>
</dbReference>
<comment type="catalytic activity">
    <reaction evidence="24">
        <text>L-seryl-[protein] + ATP = O-phospho-L-seryl-[protein] + ADP + H(+)</text>
        <dbReference type="Rhea" id="RHEA:17989"/>
        <dbReference type="Rhea" id="RHEA-COMP:9863"/>
        <dbReference type="Rhea" id="RHEA-COMP:11604"/>
        <dbReference type="ChEBI" id="CHEBI:15378"/>
        <dbReference type="ChEBI" id="CHEBI:29999"/>
        <dbReference type="ChEBI" id="CHEBI:30616"/>
        <dbReference type="ChEBI" id="CHEBI:83421"/>
        <dbReference type="ChEBI" id="CHEBI:456216"/>
        <dbReference type="EC" id="2.7.11.1"/>
    </reaction>
    <physiologicalReaction direction="left-to-right" evidence="24">
        <dbReference type="Rhea" id="RHEA:17990"/>
    </physiologicalReaction>
</comment>
<evidence type="ECO:0000256" key="12">
    <source>
        <dbReference type="ARBA" id="ARBA00022777"/>
    </source>
</evidence>
<keyword evidence="9" id="KW-0808">Transferase</keyword>
<sequence>MDATRRNGENVRVYRIALRMSAKVEADDRDESVSSTEDEDSKKHKKDRKRKRSFDEEELESLEKKKLAIEKALREDSVSTKEVDSANDTVKEDDRSFAISTRSHSVSNNSNRSASSENDSPVSERKQSAEDDQFLRRKAELTEEKRKRDVTKRGEPEPVGKLDVSEAKRGKRNGKDEEENRFMEERGVKRASRDSISEGELMDTSGDMRDIKKEKSDFGEEENDDPRIEKNHKREEKIIVKQLNKRERESKAEERENKGRRREEKYNRRDERDPRKCGESSKKDVNSTVEGMESRKAEKILSREEESKREGNFLKKEERNAEGRISVKGKKDADREEKDRGAKSPAKVARGSTSRDRNETDKTRRAEPSRSESRRYRESEASRSRDDERARSRSASLRRRERRSPSKDLARRRSRSIGRRRSRSPGRRRTSGRSRSRERGRDRGKDRRDGDRDRDRARDRDRERDSRLDGRKSPSRDERSRRASSRERRRDVSRERRRMGGREHREEERARSRRDTSTGRSSKITSGRNDTNISYRNDDKRASERGTVRKESESSMEWLDSDEEEKMRIEEQRRRRQRFLEQIEKQNAKDTSASPGTLASTSEGGAESGIAKSDGERQEVDEGREEDSDRDESVNGDVLEEAKQELRRGIESEHSYSSSPVSPLAGEDTPGDFFGDLKQKMVHIKGKQESEVDRALQKAAEEEAEEQRRQRGENVKRDADKDAAANTTFDMFAADADLPPELLKKSAVIVSGQDPANASLRDNWDDTDGYYRVRIGEMLDGRYRVYGYTGAGVFGNVVRATDAARSNTHVAVKIIRNNEVMRKTGMKELEILKKLNEADRDDRYHCLQLYRYFYHHQHLCLVFESLSMNLRELLKKYGNNVGLHMKAVRSYAQQLLLALRLLKKCSILHADIKPDNILVNDTKLTLKLCDFGSGCHVADAELAPYLVSRFYRAPEIMLGLPYDFGIDLWSVAVTLYEVYTGKIMFAGKSNNQMLKFMMDLKGKFSNKVVRKAQFRDQHFDLNCNFLYHEVDKVTQRDKVTTLSVVRVTRDLESELLGDQELDKEGRRKLEQFRSLLDAMVTLDNSKRITCNEALKHPFVVEK</sequence>
<evidence type="ECO:0000256" key="7">
    <source>
        <dbReference type="ARBA" id="ARBA00022553"/>
    </source>
</evidence>
<evidence type="ECO:0000256" key="10">
    <source>
        <dbReference type="ARBA" id="ARBA00022728"/>
    </source>
</evidence>
<evidence type="ECO:0000256" key="2">
    <source>
        <dbReference type="ARBA" id="ARBA00004629"/>
    </source>
</evidence>
<feature type="compositionally biased region" description="Low complexity" evidence="25">
    <location>
        <begin position="100"/>
        <end position="120"/>
    </location>
</feature>
<keyword evidence="28" id="KW-1185">Reference proteome</keyword>
<feature type="compositionally biased region" description="Basic residues" evidence="25">
    <location>
        <begin position="412"/>
        <end position="434"/>
    </location>
</feature>
<evidence type="ECO:0000256" key="18">
    <source>
        <dbReference type="ARBA" id="ARBA00023242"/>
    </source>
</evidence>
<evidence type="ECO:0000256" key="20">
    <source>
        <dbReference type="ARBA" id="ARBA00023637"/>
    </source>
</evidence>
<dbReference type="Pfam" id="PF00069">
    <property type="entry name" value="Pkinase"/>
    <property type="match status" value="1"/>
</dbReference>
<keyword evidence="14" id="KW-0067">ATP-binding</keyword>
<dbReference type="InterPro" id="IPR008271">
    <property type="entry name" value="Ser/Thr_kinase_AS"/>
</dbReference>
<dbReference type="CDD" id="cd14135">
    <property type="entry name" value="STKc_PRP4"/>
    <property type="match status" value="1"/>
</dbReference>
<evidence type="ECO:0000256" key="5">
    <source>
        <dbReference type="ARBA" id="ARBA00022499"/>
    </source>
</evidence>
<feature type="compositionally biased region" description="Basic and acidic residues" evidence="25">
    <location>
        <begin position="225"/>
        <end position="285"/>
    </location>
</feature>
<feature type="compositionally biased region" description="Polar residues" evidence="25">
    <location>
        <begin position="523"/>
        <end position="535"/>
    </location>
</feature>
<dbReference type="GO" id="GO:0004674">
    <property type="term" value="F:protein serine/threonine kinase activity"/>
    <property type="evidence" value="ECO:0007669"/>
    <property type="project" value="UniProtKB-KW"/>
</dbReference>